<evidence type="ECO:0000256" key="1">
    <source>
        <dbReference type="ARBA" id="ARBA00006547"/>
    </source>
</evidence>
<dbReference type="Proteomes" id="UP000515126">
    <property type="component" value="Chromosome 8"/>
</dbReference>
<evidence type="ECO:0000256" key="4">
    <source>
        <dbReference type="ARBA" id="ARBA00023315"/>
    </source>
</evidence>
<dbReference type="GeneID" id="110300688"/>
<evidence type="ECO:0000313" key="8">
    <source>
        <dbReference type="RefSeq" id="XP_021026604.1"/>
    </source>
</evidence>
<dbReference type="EC" id="2.3.1.5" evidence="2"/>
<evidence type="ECO:0000256" key="6">
    <source>
        <dbReference type="SAM" id="Phobius"/>
    </source>
</evidence>
<protein>
    <recommendedName>
        <fullName evidence="2">arylamine N-acetyltransferase</fullName>
        <ecNumber evidence="2">2.3.1.5</ecNumber>
    </recommendedName>
</protein>
<dbReference type="RefSeq" id="XP_021026604.1">
    <property type="nucleotide sequence ID" value="XM_021170945.1"/>
</dbReference>
<proteinExistence type="inferred from homology"/>
<comment type="similarity">
    <text evidence="1 5">Belongs to the arylamine N-acetyltransferase family.</text>
</comment>
<keyword evidence="6" id="KW-1133">Transmembrane helix</keyword>
<evidence type="ECO:0000313" key="7">
    <source>
        <dbReference type="Proteomes" id="UP000515126"/>
    </source>
</evidence>
<accession>A0A6P5QBC7</accession>
<dbReference type="Pfam" id="PF00797">
    <property type="entry name" value="Acetyltransf_2"/>
    <property type="match status" value="1"/>
</dbReference>
<name>A0A6P5QBC7_MUSCR</name>
<keyword evidence="6" id="KW-0812">Transmembrane</keyword>
<dbReference type="GO" id="GO:0004060">
    <property type="term" value="F:arylamine N-acetyltransferase activity"/>
    <property type="evidence" value="ECO:0007669"/>
    <property type="project" value="UniProtKB-EC"/>
</dbReference>
<dbReference type="SUPFAM" id="SSF54001">
    <property type="entry name" value="Cysteine proteinases"/>
    <property type="match status" value="1"/>
</dbReference>
<dbReference type="AlphaFoldDB" id="A0A6P5QBC7"/>
<dbReference type="PANTHER" id="PTHR11786:SF5">
    <property type="entry name" value="ARYLAMINE N-ACETYLTRANSFERASE 3"/>
    <property type="match status" value="1"/>
</dbReference>
<dbReference type="PRINTS" id="PR01543">
    <property type="entry name" value="ANATRNSFRASE"/>
</dbReference>
<keyword evidence="3 5" id="KW-0808">Transferase</keyword>
<dbReference type="PANTHER" id="PTHR11786">
    <property type="entry name" value="N-HYDROXYARYLAMINE O-ACETYLTRANSFERASE"/>
    <property type="match status" value="1"/>
</dbReference>
<keyword evidence="7" id="KW-1185">Reference proteome</keyword>
<dbReference type="InterPro" id="IPR038765">
    <property type="entry name" value="Papain-like_cys_pep_sf"/>
</dbReference>
<sequence>MNKRCRRATRVAVLQPLVTGTISLQGPRHERRVADGQAVAVGRLERTQLGTMDIEAYFERIGYQKSSNKLDLQTLTEILQHQIRAIPFENLNIHCGKTMELSLEDTFHQIVRKKRGGWCLQVNHILYWALTMIGFEATMLGGRVYVPSACKYSNTMIHLLLQVTISGKTYIVDSAFPFSCQLWEPLELTSGKDQPQVPAIFHLTEENGTWYLEQTKRQEYVPNQEFIDSNFLEKNTHRKIYSFTLEPRTIEDFQSISTYYQVSPSVMTNTSLCSLHTQDGVHGLMGTILAYKKFNYKDNIDLVEFKILKEEEIEEVLKRVFGIHLETKLVPKCGNVLFTI</sequence>
<feature type="transmembrane region" description="Helical" evidence="6">
    <location>
        <begin position="125"/>
        <end position="146"/>
    </location>
</feature>
<keyword evidence="4 5" id="KW-0012">Acyltransferase</keyword>
<evidence type="ECO:0000256" key="2">
    <source>
        <dbReference type="ARBA" id="ARBA00012701"/>
    </source>
</evidence>
<organism evidence="7 8">
    <name type="scientific">Mus caroli</name>
    <name type="common">Ryukyu mouse</name>
    <name type="synonym">Ricefield mouse</name>
    <dbReference type="NCBI Taxonomy" id="10089"/>
    <lineage>
        <taxon>Eukaryota</taxon>
        <taxon>Metazoa</taxon>
        <taxon>Chordata</taxon>
        <taxon>Craniata</taxon>
        <taxon>Vertebrata</taxon>
        <taxon>Euteleostomi</taxon>
        <taxon>Mammalia</taxon>
        <taxon>Eutheria</taxon>
        <taxon>Euarchontoglires</taxon>
        <taxon>Glires</taxon>
        <taxon>Rodentia</taxon>
        <taxon>Myomorpha</taxon>
        <taxon>Muroidea</taxon>
        <taxon>Muridae</taxon>
        <taxon>Murinae</taxon>
        <taxon>Mus</taxon>
        <taxon>Mus</taxon>
    </lineage>
</organism>
<keyword evidence="6" id="KW-0472">Membrane</keyword>
<dbReference type="KEGG" id="mcal:110300688"/>
<gene>
    <name evidence="8" type="primary">LOC110300688</name>
</gene>
<dbReference type="InterPro" id="IPR053710">
    <property type="entry name" value="Arylamine_NAT_domain_sf"/>
</dbReference>
<dbReference type="FunFam" id="3.30.2140.20:FF:000001">
    <property type="entry name" value="Arylamine N-acetyltransferase 1"/>
    <property type="match status" value="1"/>
</dbReference>
<dbReference type="Gene3D" id="3.30.2140.20">
    <property type="match status" value="1"/>
</dbReference>
<reference evidence="8" key="1">
    <citation type="submission" date="2025-08" db="UniProtKB">
        <authorList>
            <consortium name="RefSeq"/>
        </authorList>
    </citation>
    <scope>IDENTIFICATION</scope>
</reference>
<evidence type="ECO:0000256" key="5">
    <source>
        <dbReference type="RuleBase" id="RU003452"/>
    </source>
</evidence>
<dbReference type="InterPro" id="IPR001447">
    <property type="entry name" value="Arylamine_N-AcTrfase"/>
</dbReference>
<evidence type="ECO:0000256" key="3">
    <source>
        <dbReference type="ARBA" id="ARBA00022679"/>
    </source>
</evidence>